<accession>A0ABW1ZEY5</accession>
<reference evidence="3" key="1">
    <citation type="journal article" date="2019" name="Int. J. Syst. Evol. Microbiol.">
        <title>The Global Catalogue of Microorganisms (GCM) 10K type strain sequencing project: providing services to taxonomists for standard genome sequencing and annotation.</title>
        <authorList>
            <consortium name="The Broad Institute Genomics Platform"/>
            <consortium name="The Broad Institute Genome Sequencing Center for Infectious Disease"/>
            <person name="Wu L."/>
            <person name="Ma J."/>
        </authorList>
    </citation>
    <scope>NUCLEOTIDE SEQUENCE [LARGE SCALE GENOMIC DNA]</scope>
    <source>
        <strain evidence="3">CGMCC 1.16026</strain>
    </source>
</reference>
<dbReference type="InterPro" id="IPR011111">
    <property type="entry name" value="Plasmid_RepB"/>
</dbReference>
<name>A0ABW1ZEY5_9BACT</name>
<dbReference type="PANTHER" id="PTHR33375:SF1">
    <property type="entry name" value="CHROMOSOME-PARTITIONING PROTEIN PARB-RELATED"/>
    <property type="match status" value="1"/>
</dbReference>
<dbReference type="RefSeq" id="WP_263370817.1">
    <property type="nucleotide sequence ID" value="NZ_JAGSYD010000002.1"/>
</dbReference>
<protein>
    <submittedName>
        <fullName evidence="2">ParB/RepB/Spo0J family partition protein</fullName>
    </submittedName>
</protein>
<dbReference type="Proteomes" id="UP001596391">
    <property type="component" value="Unassembled WGS sequence"/>
</dbReference>
<evidence type="ECO:0000313" key="3">
    <source>
        <dbReference type="Proteomes" id="UP001596391"/>
    </source>
</evidence>
<keyword evidence="3" id="KW-1185">Reference proteome</keyword>
<sequence>MNMESAEDIPVDRILVVNPRTRNRVKWLEIVASIKAVGLKRPITVCPRKEPDDAGHTYDLVCGQGRLEAHIELGQPTIKAVLIEASEADRYLMSLVENIARRPSSYKAIYFEVRNLLERGYDGSTIAQKLGIDRSYVHGLVRLVERGEAKLIEQVELGRIPISVAVQIASGDDDELQKALAEGYESGELRGSKLQAVRKLIKDRRAHREGKVKPTKKPLTGAALANLYKVRVREQQRLVAKADQAREKLLIVATVMRTLLADEDLITMLRAENLFDMPEQLALRVR</sequence>
<comment type="caution">
    <text evidence="2">The sequence shown here is derived from an EMBL/GenBank/DDBJ whole genome shotgun (WGS) entry which is preliminary data.</text>
</comment>
<dbReference type="InterPro" id="IPR003115">
    <property type="entry name" value="ParB_N"/>
</dbReference>
<gene>
    <name evidence="2" type="ORF">ACFQBQ_17205</name>
</gene>
<feature type="domain" description="ParB-like N-terminal" evidence="1">
    <location>
        <begin position="7"/>
        <end position="99"/>
    </location>
</feature>
<evidence type="ECO:0000259" key="1">
    <source>
        <dbReference type="SMART" id="SM00470"/>
    </source>
</evidence>
<dbReference type="InterPro" id="IPR036086">
    <property type="entry name" value="ParB/Sulfiredoxin_sf"/>
</dbReference>
<dbReference type="SUPFAM" id="SSF110849">
    <property type="entry name" value="ParB/Sulfiredoxin"/>
    <property type="match status" value="1"/>
</dbReference>
<dbReference type="Pfam" id="PF07506">
    <property type="entry name" value="RepB"/>
    <property type="match status" value="1"/>
</dbReference>
<evidence type="ECO:0000313" key="2">
    <source>
        <dbReference type="EMBL" id="MFC6647276.1"/>
    </source>
</evidence>
<dbReference type="InterPro" id="IPR050336">
    <property type="entry name" value="Chromosome_partition/occlusion"/>
</dbReference>
<dbReference type="Pfam" id="PF02195">
    <property type="entry name" value="ParB_N"/>
    <property type="match status" value="1"/>
</dbReference>
<dbReference type="SUPFAM" id="SSF109709">
    <property type="entry name" value="KorB DNA-binding domain-like"/>
    <property type="match status" value="1"/>
</dbReference>
<organism evidence="2 3">
    <name type="scientific">Granulicella cerasi</name>
    <dbReference type="NCBI Taxonomy" id="741063"/>
    <lineage>
        <taxon>Bacteria</taxon>
        <taxon>Pseudomonadati</taxon>
        <taxon>Acidobacteriota</taxon>
        <taxon>Terriglobia</taxon>
        <taxon>Terriglobales</taxon>
        <taxon>Acidobacteriaceae</taxon>
        <taxon>Granulicella</taxon>
    </lineage>
</organism>
<dbReference type="Gene3D" id="1.10.10.2830">
    <property type="match status" value="1"/>
</dbReference>
<proteinExistence type="predicted"/>
<dbReference type="SMART" id="SM00470">
    <property type="entry name" value="ParB"/>
    <property type="match status" value="1"/>
</dbReference>
<dbReference type="Gene3D" id="3.90.1530.30">
    <property type="match status" value="1"/>
</dbReference>
<dbReference type="PANTHER" id="PTHR33375">
    <property type="entry name" value="CHROMOSOME-PARTITIONING PROTEIN PARB-RELATED"/>
    <property type="match status" value="1"/>
</dbReference>
<dbReference type="EMBL" id="JBHSWI010000001">
    <property type="protein sequence ID" value="MFC6647276.1"/>
    <property type="molecule type" value="Genomic_DNA"/>
</dbReference>